<dbReference type="GO" id="GO:0110051">
    <property type="term" value="P:metabolite repair"/>
    <property type="evidence" value="ECO:0007669"/>
    <property type="project" value="TreeGrafter"/>
</dbReference>
<dbReference type="PANTHER" id="PTHR12592">
    <property type="entry name" value="ATP-DEPENDENT (S)-NAD(P)H-HYDRATE DEHYDRATASE FAMILY MEMBER"/>
    <property type="match status" value="1"/>
</dbReference>
<keyword evidence="22" id="KW-0808">Transferase</keyword>
<dbReference type="HAMAP" id="MF_01966">
    <property type="entry name" value="NADHX_epimerase"/>
    <property type="match status" value="1"/>
</dbReference>
<evidence type="ECO:0000256" key="5">
    <source>
        <dbReference type="ARBA" id="ARBA00022723"/>
    </source>
</evidence>
<keyword evidence="12 17" id="KW-0456">Lyase</keyword>
<evidence type="ECO:0000256" key="8">
    <source>
        <dbReference type="ARBA" id="ARBA00022857"/>
    </source>
</evidence>
<evidence type="ECO:0000256" key="10">
    <source>
        <dbReference type="ARBA" id="ARBA00023027"/>
    </source>
</evidence>
<feature type="binding site" evidence="17">
    <location>
        <position position="374"/>
    </location>
    <ligand>
        <name>(6S)-NADPHX</name>
        <dbReference type="ChEBI" id="CHEBI:64076"/>
    </ligand>
</feature>
<evidence type="ECO:0000256" key="18">
    <source>
        <dbReference type="HAMAP-Rule" id="MF_01966"/>
    </source>
</evidence>
<comment type="catalytic activity">
    <reaction evidence="1 18 19">
        <text>(6R)-NADHX = (6S)-NADHX</text>
        <dbReference type="Rhea" id="RHEA:32215"/>
        <dbReference type="ChEBI" id="CHEBI:64074"/>
        <dbReference type="ChEBI" id="CHEBI:64075"/>
        <dbReference type="EC" id="5.1.99.6"/>
    </reaction>
</comment>
<evidence type="ECO:0000313" key="22">
    <source>
        <dbReference type="EMBL" id="ABJ83148.1"/>
    </source>
</evidence>
<dbReference type="InterPro" id="IPR004443">
    <property type="entry name" value="YjeF_N_dom"/>
</dbReference>
<dbReference type="EMBL" id="CP000473">
    <property type="protein sequence ID" value="ABJ83148.1"/>
    <property type="molecule type" value="Genomic_DNA"/>
</dbReference>
<evidence type="ECO:0000256" key="4">
    <source>
        <dbReference type="ARBA" id="ARBA00009524"/>
    </source>
</evidence>
<comment type="function">
    <text evidence="18">Catalyzes the epimerization of the S- and R-forms of NAD(P)HX, a damaged form of NAD(P)H that is a result of enzymatic or heat-dependent hydration. This is a prerequisite for the S-specific NAD(P)H-hydrate dehydratase to allow the repair of both epimers of NAD(P)HX.</text>
</comment>
<keyword evidence="5 18" id="KW-0479">Metal-binding</keyword>
<dbReference type="OrthoDB" id="9806925at2"/>
<feature type="binding site" evidence="18">
    <location>
        <position position="159"/>
    </location>
    <ligand>
        <name>(6S)-NADPHX</name>
        <dbReference type="ChEBI" id="CHEBI:64076"/>
    </ligand>
</feature>
<dbReference type="KEGG" id="sus:Acid_2158"/>
<comment type="catalytic activity">
    <reaction evidence="15 17 19">
        <text>(6S)-NADHX + ADP = AMP + phosphate + NADH + H(+)</text>
        <dbReference type="Rhea" id="RHEA:32223"/>
        <dbReference type="ChEBI" id="CHEBI:15378"/>
        <dbReference type="ChEBI" id="CHEBI:43474"/>
        <dbReference type="ChEBI" id="CHEBI:57945"/>
        <dbReference type="ChEBI" id="CHEBI:64074"/>
        <dbReference type="ChEBI" id="CHEBI:456215"/>
        <dbReference type="ChEBI" id="CHEBI:456216"/>
        <dbReference type="EC" id="4.2.1.136"/>
    </reaction>
</comment>
<dbReference type="eggNOG" id="COG0063">
    <property type="taxonomic scope" value="Bacteria"/>
</dbReference>
<comment type="similarity">
    <text evidence="17">Belongs to the NnrD/CARKD family.</text>
</comment>
<feature type="binding site" evidence="18">
    <location>
        <position position="124"/>
    </location>
    <ligand>
        <name>K(+)</name>
        <dbReference type="ChEBI" id="CHEBI:29103"/>
    </ligand>
</feature>
<evidence type="ECO:0000256" key="3">
    <source>
        <dbReference type="ARBA" id="ARBA00006001"/>
    </source>
</evidence>
<evidence type="ECO:0000256" key="14">
    <source>
        <dbReference type="ARBA" id="ARBA00025153"/>
    </source>
</evidence>
<feature type="binding site" evidence="17">
    <location>
        <position position="440"/>
    </location>
    <ligand>
        <name>AMP</name>
        <dbReference type="ChEBI" id="CHEBI:456215"/>
    </ligand>
</feature>
<dbReference type="PROSITE" id="PS51383">
    <property type="entry name" value="YJEF_C_3"/>
    <property type="match status" value="1"/>
</dbReference>
<feature type="binding site" evidence="17">
    <location>
        <position position="441"/>
    </location>
    <ligand>
        <name>(6S)-NADPHX</name>
        <dbReference type="ChEBI" id="CHEBI:64076"/>
    </ligand>
</feature>
<dbReference type="SUPFAM" id="SSF64153">
    <property type="entry name" value="YjeF N-terminal domain-like"/>
    <property type="match status" value="1"/>
</dbReference>
<feature type="binding site" evidence="18">
    <location>
        <position position="59"/>
    </location>
    <ligand>
        <name>K(+)</name>
        <dbReference type="ChEBI" id="CHEBI:29103"/>
    </ligand>
</feature>
<reference evidence="22" key="1">
    <citation type="submission" date="2006-10" db="EMBL/GenBank/DDBJ databases">
        <title>Complete sequence of Solibacter usitatus Ellin6076.</title>
        <authorList>
            <consortium name="US DOE Joint Genome Institute"/>
            <person name="Copeland A."/>
            <person name="Lucas S."/>
            <person name="Lapidus A."/>
            <person name="Barry K."/>
            <person name="Detter J.C."/>
            <person name="Glavina del Rio T."/>
            <person name="Hammon N."/>
            <person name="Israni S."/>
            <person name="Dalin E."/>
            <person name="Tice H."/>
            <person name="Pitluck S."/>
            <person name="Thompson L.S."/>
            <person name="Brettin T."/>
            <person name="Bruce D."/>
            <person name="Han C."/>
            <person name="Tapia R."/>
            <person name="Gilna P."/>
            <person name="Schmutz J."/>
            <person name="Larimer F."/>
            <person name="Land M."/>
            <person name="Hauser L."/>
            <person name="Kyrpides N."/>
            <person name="Mikhailova N."/>
            <person name="Janssen P.H."/>
            <person name="Kuske C.R."/>
            <person name="Richardson P."/>
        </authorList>
    </citation>
    <scope>NUCLEOTIDE SEQUENCE</scope>
    <source>
        <strain evidence="22">Ellin6076</strain>
    </source>
</reference>
<dbReference type="GO" id="GO:0005524">
    <property type="term" value="F:ATP binding"/>
    <property type="evidence" value="ECO:0007669"/>
    <property type="project" value="UniProtKB-UniRule"/>
</dbReference>
<keyword evidence="7 17" id="KW-0067">ATP-binding</keyword>
<dbReference type="Pfam" id="PF03853">
    <property type="entry name" value="YjeF_N"/>
    <property type="match status" value="1"/>
</dbReference>
<keyword evidence="8 17" id="KW-0521">NADP</keyword>
<keyword evidence="9 18" id="KW-0630">Potassium</keyword>
<dbReference type="Gene3D" id="3.40.1190.20">
    <property type="match status" value="1"/>
</dbReference>
<evidence type="ECO:0000256" key="11">
    <source>
        <dbReference type="ARBA" id="ARBA00023235"/>
    </source>
</evidence>
<dbReference type="STRING" id="234267.Acid_2158"/>
<keyword evidence="6 17" id="KW-0547">Nucleotide-binding</keyword>
<evidence type="ECO:0000256" key="13">
    <source>
        <dbReference type="ARBA" id="ARBA00023268"/>
    </source>
</evidence>
<comment type="similarity">
    <text evidence="4 19">In the C-terminal section; belongs to the NnrD/CARKD family.</text>
</comment>
<evidence type="ECO:0000256" key="12">
    <source>
        <dbReference type="ARBA" id="ARBA00023239"/>
    </source>
</evidence>
<dbReference type="GO" id="GO:0046872">
    <property type="term" value="F:metal ion binding"/>
    <property type="evidence" value="ECO:0007669"/>
    <property type="project" value="UniProtKB-UniRule"/>
</dbReference>
<feature type="domain" description="YjeF N-terminal" evidence="21">
    <location>
        <begin position="9"/>
        <end position="216"/>
    </location>
</feature>
<dbReference type="CDD" id="cd01171">
    <property type="entry name" value="YXKO-related"/>
    <property type="match status" value="1"/>
</dbReference>
<feature type="binding site" evidence="17">
    <location>
        <position position="328"/>
    </location>
    <ligand>
        <name>(6S)-NADPHX</name>
        <dbReference type="ChEBI" id="CHEBI:64076"/>
    </ligand>
</feature>
<comment type="function">
    <text evidence="17">Catalyzes the dehydration of the S-form of NAD(P)HX at the expense of ADP, which is converted to AMP. Together with NAD(P)HX epimerase, which catalyzes the epimerization of the S- and R-forms, the enzyme allows the repair of both epimers of NAD(P)HX, a damaged form of NAD(P)H that is a result of enzymatic or heat-dependent hydration.</text>
</comment>
<evidence type="ECO:0000256" key="16">
    <source>
        <dbReference type="ARBA" id="ARBA00049209"/>
    </source>
</evidence>
<evidence type="ECO:0000256" key="1">
    <source>
        <dbReference type="ARBA" id="ARBA00000013"/>
    </source>
</evidence>
<name>Q026C1_SOLUE</name>
<dbReference type="eggNOG" id="COG0062">
    <property type="taxonomic scope" value="Bacteria"/>
</dbReference>
<comment type="cofactor">
    <cofactor evidence="18 19">
        <name>K(+)</name>
        <dbReference type="ChEBI" id="CHEBI:29103"/>
    </cofactor>
    <text evidence="18 19">Binds 1 potassium ion per subunit.</text>
</comment>
<evidence type="ECO:0000259" key="20">
    <source>
        <dbReference type="PROSITE" id="PS51383"/>
    </source>
</evidence>
<dbReference type="NCBIfam" id="TIGR00196">
    <property type="entry name" value="yjeF_cterm"/>
    <property type="match status" value="1"/>
</dbReference>
<dbReference type="SUPFAM" id="SSF53613">
    <property type="entry name" value="Ribokinase-like"/>
    <property type="match status" value="1"/>
</dbReference>
<dbReference type="GO" id="GO:0016301">
    <property type="term" value="F:kinase activity"/>
    <property type="evidence" value="ECO:0007669"/>
    <property type="project" value="UniProtKB-KW"/>
</dbReference>
<feature type="binding site" evidence="17">
    <location>
        <begin position="411"/>
        <end position="415"/>
    </location>
    <ligand>
        <name>AMP</name>
        <dbReference type="ChEBI" id="CHEBI:456215"/>
    </ligand>
</feature>
<keyword evidence="22" id="KW-0418">Kinase</keyword>
<comment type="cofactor">
    <cofactor evidence="17">
        <name>Mg(2+)</name>
        <dbReference type="ChEBI" id="CHEBI:18420"/>
    </cofactor>
</comment>
<evidence type="ECO:0000256" key="6">
    <source>
        <dbReference type="ARBA" id="ARBA00022741"/>
    </source>
</evidence>
<comment type="similarity">
    <text evidence="3 19">In the N-terminal section; belongs to the NnrE/AIBP family.</text>
</comment>
<keyword evidence="11 18" id="KW-0413">Isomerase</keyword>
<feature type="binding site" evidence="18">
    <location>
        <begin position="58"/>
        <end position="62"/>
    </location>
    <ligand>
        <name>(6S)-NADPHX</name>
        <dbReference type="ChEBI" id="CHEBI:64076"/>
    </ligand>
</feature>
<keyword evidence="13" id="KW-0511">Multifunctional enzyme</keyword>
<dbReference type="HOGENOM" id="CLU_024853_4_1_0"/>
<sequence length="508" mass="52342">MKVLTAAEMREVDRLTIEAGIPGIVLMENAGHRVLELLTERFAPLAEQRIVVLCGKGNNGGDGLVIARQLRTAVCPRELYVVLLAAPEELKGDAAANYRMLLACGGAVHRQIPAEARCASLVIDALLGTGVTGPATGLVLEGIRAINHDFPLAQVIAVDIPSGMPSDPGSSAGEIARADVTVTFTAAKVAQVIPPYCDQTGELLVRAIGSPASLYEDVRLSLLEPAMFRELLAPRAPSGHKGTYGHALVVAGSRGKSGAAAMSGMAALRAGAGLVTVASAASAIAEIAMHAPELMTEPLRETESGVIALNADLKVAAEGKTVIAVGPGLGRAPHIAALVQSMTETFAQPMVLDADALLAPPAGGPARTRVLTPHPGEMARLTGKTSAEVQGDRVGIARAYAMEHACTLVLKGQRTVIAFPDGRVWINPTGTPAMGTGGTGDILTGLTAGLLAQFPDRPDQAVGAAVYLHGRAGEIGAEALGEKCLVATDILQYLPDAMEESAHVPDGF</sequence>
<comment type="function">
    <text evidence="14 19">Bifunctional enzyme that catalyzes the epimerization of the S- and R-forms of NAD(P)HX and the dehydration of the S-form of NAD(P)HX at the expense of ADP, which is converted to AMP. This allows the repair of both epimers of NAD(P)HX, a damaged form of NAD(P)H that is a result of enzymatic or heat-dependent hydration.</text>
</comment>
<dbReference type="PIRSF" id="PIRSF017184">
    <property type="entry name" value="Nnr"/>
    <property type="match status" value="1"/>
</dbReference>
<comment type="catalytic activity">
    <reaction evidence="2 18 19">
        <text>(6R)-NADPHX = (6S)-NADPHX</text>
        <dbReference type="Rhea" id="RHEA:32227"/>
        <dbReference type="ChEBI" id="CHEBI:64076"/>
        <dbReference type="ChEBI" id="CHEBI:64077"/>
        <dbReference type="EC" id="5.1.99.6"/>
    </reaction>
</comment>
<dbReference type="Pfam" id="PF01256">
    <property type="entry name" value="Carb_kinase"/>
    <property type="match status" value="1"/>
</dbReference>
<dbReference type="Gene3D" id="3.40.50.10260">
    <property type="entry name" value="YjeF N-terminal domain"/>
    <property type="match status" value="1"/>
</dbReference>
<dbReference type="EC" id="5.1.99.6" evidence="19"/>
<evidence type="ECO:0000256" key="2">
    <source>
        <dbReference type="ARBA" id="ARBA00000909"/>
    </source>
</evidence>
<proteinExistence type="inferred from homology"/>
<gene>
    <name evidence="17" type="primary">nnrD</name>
    <name evidence="18" type="synonym">nnrE</name>
    <name evidence="22" type="ordered locus">Acid_2158</name>
</gene>
<dbReference type="EC" id="4.2.1.136" evidence="19"/>
<comment type="catalytic activity">
    <reaction evidence="16 17 19">
        <text>(6S)-NADPHX + ADP = AMP + phosphate + NADPH + H(+)</text>
        <dbReference type="Rhea" id="RHEA:32235"/>
        <dbReference type="ChEBI" id="CHEBI:15378"/>
        <dbReference type="ChEBI" id="CHEBI:43474"/>
        <dbReference type="ChEBI" id="CHEBI:57783"/>
        <dbReference type="ChEBI" id="CHEBI:64076"/>
        <dbReference type="ChEBI" id="CHEBI:456215"/>
        <dbReference type="ChEBI" id="CHEBI:456216"/>
        <dbReference type="EC" id="4.2.1.136"/>
    </reaction>
</comment>
<evidence type="ECO:0000256" key="15">
    <source>
        <dbReference type="ARBA" id="ARBA00048238"/>
    </source>
</evidence>
<comment type="caution">
    <text evidence="18">Lacks conserved residue(s) required for the propagation of feature annotation.</text>
</comment>
<evidence type="ECO:0000256" key="7">
    <source>
        <dbReference type="ARBA" id="ARBA00022840"/>
    </source>
</evidence>
<dbReference type="InParanoid" id="Q026C1"/>
<accession>Q026C1</accession>
<dbReference type="PROSITE" id="PS51385">
    <property type="entry name" value="YJEF_N"/>
    <property type="match status" value="1"/>
</dbReference>
<dbReference type="GO" id="GO:0052856">
    <property type="term" value="F:NAD(P)HX epimerase activity"/>
    <property type="evidence" value="ECO:0007669"/>
    <property type="project" value="UniProtKB-UniRule"/>
</dbReference>
<feature type="binding site" evidence="18">
    <location>
        <begin position="128"/>
        <end position="134"/>
    </location>
    <ligand>
        <name>(6S)-NADPHX</name>
        <dbReference type="ChEBI" id="CHEBI:64076"/>
    </ligand>
</feature>
<dbReference type="AlphaFoldDB" id="Q026C1"/>
<keyword evidence="10 17" id="KW-0520">NAD</keyword>
<dbReference type="InterPro" id="IPR030677">
    <property type="entry name" value="Nnr"/>
</dbReference>
<feature type="binding site" evidence="18">
    <location>
        <position position="162"/>
    </location>
    <ligand>
        <name>K(+)</name>
        <dbReference type="ChEBI" id="CHEBI:29103"/>
    </ligand>
</feature>
<dbReference type="PANTHER" id="PTHR12592:SF0">
    <property type="entry name" value="ATP-DEPENDENT (S)-NAD(P)H-HYDRATE DEHYDRATASE"/>
    <property type="match status" value="1"/>
</dbReference>
<dbReference type="HAMAP" id="MF_01965">
    <property type="entry name" value="NADHX_dehydratase"/>
    <property type="match status" value="1"/>
</dbReference>
<dbReference type="InterPro" id="IPR036652">
    <property type="entry name" value="YjeF_N_dom_sf"/>
</dbReference>
<comment type="subunit">
    <text evidence="17">Homotetramer.</text>
</comment>
<dbReference type="InterPro" id="IPR029056">
    <property type="entry name" value="Ribokinase-like"/>
</dbReference>
<organism evidence="22">
    <name type="scientific">Solibacter usitatus (strain Ellin6076)</name>
    <dbReference type="NCBI Taxonomy" id="234267"/>
    <lineage>
        <taxon>Bacteria</taxon>
        <taxon>Pseudomonadati</taxon>
        <taxon>Acidobacteriota</taxon>
        <taxon>Terriglobia</taxon>
        <taxon>Bryobacterales</taxon>
        <taxon>Solibacteraceae</taxon>
        <taxon>Candidatus Solibacter</taxon>
    </lineage>
</organism>
<feature type="domain" description="YjeF C-terminal" evidence="20">
    <location>
        <begin position="224"/>
        <end position="501"/>
    </location>
</feature>
<dbReference type="GO" id="GO:0046496">
    <property type="term" value="P:nicotinamide nucleotide metabolic process"/>
    <property type="evidence" value="ECO:0007669"/>
    <property type="project" value="UniProtKB-UniRule"/>
</dbReference>
<evidence type="ECO:0000256" key="19">
    <source>
        <dbReference type="PIRNR" id="PIRNR017184"/>
    </source>
</evidence>
<evidence type="ECO:0000256" key="9">
    <source>
        <dbReference type="ARBA" id="ARBA00022958"/>
    </source>
</evidence>
<dbReference type="FunCoup" id="Q026C1">
    <property type="interactions" value="333"/>
</dbReference>
<evidence type="ECO:0000256" key="17">
    <source>
        <dbReference type="HAMAP-Rule" id="MF_01965"/>
    </source>
</evidence>
<protein>
    <recommendedName>
        <fullName evidence="19">Bifunctional NAD(P)H-hydrate repair enzyme</fullName>
    </recommendedName>
    <alternativeName>
        <fullName evidence="19">Nicotinamide nucleotide repair protein</fullName>
    </alternativeName>
    <domain>
        <recommendedName>
            <fullName evidence="19">ADP-dependent (S)-NAD(P)H-hydrate dehydratase</fullName>
            <ecNumber evidence="19">4.2.1.136</ecNumber>
        </recommendedName>
        <alternativeName>
            <fullName evidence="19">ADP-dependent NAD(P)HX dehydratase</fullName>
        </alternativeName>
    </domain>
    <domain>
        <recommendedName>
            <fullName evidence="19">NAD(P)H-hydrate epimerase</fullName>
            <ecNumber evidence="19">5.1.99.6</ecNumber>
        </recommendedName>
    </domain>
</protein>
<evidence type="ECO:0000259" key="21">
    <source>
        <dbReference type="PROSITE" id="PS51385"/>
    </source>
</evidence>
<dbReference type="InterPro" id="IPR000631">
    <property type="entry name" value="CARKD"/>
</dbReference>
<dbReference type="GO" id="GO:0052855">
    <property type="term" value="F:ADP-dependent NAD(P)H-hydrate dehydratase activity"/>
    <property type="evidence" value="ECO:0007669"/>
    <property type="project" value="UniProtKB-UniRule"/>
</dbReference>
<feature type="binding site" evidence="17">
    <location>
        <position position="259"/>
    </location>
    <ligand>
        <name>(6S)-NADPHX</name>
        <dbReference type="ChEBI" id="CHEBI:64076"/>
    </ligand>
</feature>
<dbReference type="NCBIfam" id="TIGR00197">
    <property type="entry name" value="yjeF_nterm"/>
    <property type="match status" value="1"/>
</dbReference>
<comment type="similarity">
    <text evidence="18">Belongs to the NnrE/AIBP family.</text>
</comment>